<evidence type="ECO:0000259" key="6">
    <source>
        <dbReference type="PROSITE" id="PS51184"/>
    </source>
</evidence>
<evidence type="ECO:0000313" key="8">
    <source>
        <dbReference type="Proteomes" id="UP000298050"/>
    </source>
</evidence>
<comment type="cofactor">
    <cofactor evidence="1">
        <name>Fe(2+)</name>
        <dbReference type="ChEBI" id="CHEBI:29033"/>
    </cofactor>
</comment>
<dbReference type="AlphaFoldDB" id="A0A4Z0M6R4"/>
<sequence>MALQLDREDFLARYWQREPLLLRNALPGFTPPLDAGELAGLAMEDEVESRIIEEAGGGWLLSHGPFGETEFHRDTPWTLLVQAVDHYVPEVAELRQLVDFIPQWRIDDVMVSYAVDGGSVGPHYDNYDVFLLQGEGRRRWRVGQQCDATTALLPHDELRILRDFQCRAEYVLGPGDILYLPPGVAHWGIAEGECTTFSIGFRAPRVSDLLSRMVDARLEGLDPQWLFTDPGRNAVSRPGEISAMDLERARALALQALSAECDGRWLGELVTEAGEKTCLPEPEEAPAWSEAGAAFLDDAARVAWLEQDCAVLVFANGQSREFDGALAPAIAALCAQRQWQRAEIETLRTSAQGEALLDFLVQAACLYSD</sequence>
<dbReference type="Pfam" id="PF08007">
    <property type="entry name" value="JmjC_2"/>
    <property type="match status" value="1"/>
</dbReference>
<evidence type="ECO:0000256" key="1">
    <source>
        <dbReference type="ARBA" id="ARBA00001954"/>
    </source>
</evidence>
<keyword evidence="3" id="KW-0223">Dioxygenase</keyword>
<reference evidence="7 8" key="1">
    <citation type="submission" date="2019-04" db="EMBL/GenBank/DDBJ databases">
        <title>Taxonomy of novel Haliea sp. from mangrove soil of West Coast of India.</title>
        <authorList>
            <person name="Verma A."/>
            <person name="Kumar P."/>
            <person name="Krishnamurthi S."/>
        </authorList>
    </citation>
    <scope>NUCLEOTIDE SEQUENCE [LARGE SCALE GENOMIC DNA]</scope>
    <source>
        <strain evidence="7 8">SAOS-164</strain>
    </source>
</reference>
<evidence type="ECO:0000313" key="7">
    <source>
        <dbReference type="EMBL" id="TGD75362.1"/>
    </source>
</evidence>
<proteinExistence type="predicted"/>
<dbReference type="InterPro" id="IPR003347">
    <property type="entry name" value="JmjC_dom"/>
</dbReference>
<accession>A0A4Z0M6R4</accession>
<keyword evidence="8" id="KW-1185">Reference proteome</keyword>
<dbReference type="PANTHER" id="PTHR13096:SF8">
    <property type="entry name" value="RIBOSOMAL OXYGENASE 1"/>
    <property type="match status" value="1"/>
</dbReference>
<organism evidence="7 8">
    <name type="scientific">Mangrovimicrobium sediminis</name>
    <dbReference type="NCBI Taxonomy" id="2562682"/>
    <lineage>
        <taxon>Bacteria</taxon>
        <taxon>Pseudomonadati</taxon>
        <taxon>Pseudomonadota</taxon>
        <taxon>Gammaproteobacteria</taxon>
        <taxon>Cellvibrionales</taxon>
        <taxon>Halieaceae</taxon>
        <taxon>Mangrovimicrobium</taxon>
    </lineage>
</organism>
<dbReference type="SMART" id="SM00558">
    <property type="entry name" value="JmjC"/>
    <property type="match status" value="1"/>
</dbReference>
<dbReference type="PROSITE" id="PS51184">
    <property type="entry name" value="JMJC"/>
    <property type="match status" value="1"/>
</dbReference>
<comment type="caution">
    <text evidence="7">The sequence shown here is derived from an EMBL/GenBank/DDBJ whole genome shotgun (WGS) entry which is preliminary data.</text>
</comment>
<evidence type="ECO:0000256" key="2">
    <source>
        <dbReference type="ARBA" id="ARBA00022723"/>
    </source>
</evidence>
<dbReference type="GO" id="GO:0046872">
    <property type="term" value="F:metal ion binding"/>
    <property type="evidence" value="ECO:0007669"/>
    <property type="project" value="UniProtKB-KW"/>
</dbReference>
<dbReference type="InterPro" id="IPR039994">
    <property type="entry name" value="NO66-like"/>
</dbReference>
<keyword evidence="2" id="KW-0479">Metal-binding</keyword>
<dbReference type="EMBL" id="SRLE01000004">
    <property type="protein sequence ID" value="TGD75362.1"/>
    <property type="molecule type" value="Genomic_DNA"/>
</dbReference>
<dbReference type="Pfam" id="PF20514">
    <property type="entry name" value="WHD_ROXA"/>
    <property type="match status" value="1"/>
</dbReference>
<protein>
    <submittedName>
        <fullName evidence="7">Cupin domain-containing protein</fullName>
    </submittedName>
</protein>
<evidence type="ECO:0000256" key="3">
    <source>
        <dbReference type="ARBA" id="ARBA00022964"/>
    </source>
</evidence>
<evidence type="ECO:0000256" key="4">
    <source>
        <dbReference type="ARBA" id="ARBA00023002"/>
    </source>
</evidence>
<keyword evidence="5" id="KW-0408">Iron</keyword>
<name>A0A4Z0M6R4_9GAMM</name>
<keyword evidence="4" id="KW-0560">Oxidoreductase</keyword>
<dbReference type="Gene3D" id="3.40.366.30">
    <property type="entry name" value="50S ribosomal protein L16 arginine hydroxylase, Chain A, Domain 2"/>
    <property type="match status" value="1"/>
</dbReference>
<dbReference type="PANTHER" id="PTHR13096">
    <property type="entry name" value="MINA53 MYC INDUCED NUCLEAR ANTIGEN"/>
    <property type="match status" value="1"/>
</dbReference>
<dbReference type="SUPFAM" id="SSF51197">
    <property type="entry name" value="Clavaminate synthase-like"/>
    <property type="match status" value="1"/>
</dbReference>
<gene>
    <name evidence="7" type="ORF">E4634_04565</name>
</gene>
<feature type="domain" description="JmjC" evidence="6">
    <location>
        <begin position="90"/>
        <end position="218"/>
    </location>
</feature>
<dbReference type="Gene3D" id="2.60.120.650">
    <property type="entry name" value="Cupin"/>
    <property type="match status" value="1"/>
</dbReference>
<dbReference type="OrthoDB" id="9764016at2"/>
<dbReference type="Proteomes" id="UP000298050">
    <property type="component" value="Unassembled WGS sequence"/>
</dbReference>
<dbReference type="GO" id="GO:0016706">
    <property type="term" value="F:2-oxoglutarate-dependent dioxygenase activity"/>
    <property type="evidence" value="ECO:0007669"/>
    <property type="project" value="TreeGrafter"/>
</dbReference>
<dbReference type="InterPro" id="IPR046799">
    <property type="entry name" value="ROXA-like_wH"/>
</dbReference>
<evidence type="ECO:0000256" key="5">
    <source>
        <dbReference type="ARBA" id="ARBA00023004"/>
    </source>
</evidence>